<evidence type="ECO:0000256" key="3">
    <source>
        <dbReference type="ARBA" id="ARBA00010514"/>
    </source>
</evidence>
<dbReference type="GO" id="GO:0005743">
    <property type="term" value="C:mitochondrial inner membrane"/>
    <property type="evidence" value="ECO:0007669"/>
    <property type="project" value="UniProtKB-SubCell"/>
</dbReference>
<dbReference type="InterPro" id="IPR036636">
    <property type="entry name" value="COX7C/Cox8_sf"/>
</dbReference>
<comment type="similarity">
    <text evidence="3 11">Belongs to the cytochrome c oxidase VIIc family.</text>
</comment>
<comment type="caution">
    <text evidence="12">The sequence shown here is derived from an EMBL/GenBank/DDBJ whole genome shotgun (WGS) entry which is preliminary data.</text>
</comment>
<keyword evidence="13" id="KW-1185">Reference proteome</keyword>
<keyword evidence="8 11" id="KW-0496">Mitochondrion</keyword>
<accession>A0AA39GLG3</accession>
<keyword evidence="5 11" id="KW-0999">Mitochondrion inner membrane</keyword>
<name>A0AA39GLG3_SARSR</name>
<keyword evidence="7 11" id="KW-1133">Transmembrane helix</keyword>
<dbReference type="GO" id="GO:0006123">
    <property type="term" value="P:mitochondrial electron transport, cytochrome c to oxygen"/>
    <property type="evidence" value="ECO:0007669"/>
    <property type="project" value="UniProtKB-UniRule"/>
</dbReference>
<dbReference type="PANTHER" id="PTHR13313">
    <property type="entry name" value="CYTOCHROME C OXIDASE SUBUNIT VIIC"/>
    <property type="match status" value="1"/>
</dbReference>
<keyword evidence="6 11" id="KW-0809">Transit peptide</keyword>
<evidence type="ECO:0000256" key="10">
    <source>
        <dbReference type="ARBA" id="ARBA00071004"/>
    </source>
</evidence>
<sequence length="76" mass="8657">MLSRAATRTTTTLVSRRAFHATRARMSSPYHYPEGPYTNLPFNPHKKTFALKFVAYAATGFFAPFGIALWQTYKPQ</sequence>
<evidence type="ECO:0000313" key="13">
    <source>
        <dbReference type="Proteomes" id="UP001175261"/>
    </source>
</evidence>
<evidence type="ECO:0000256" key="9">
    <source>
        <dbReference type="ARBA" id="ARBA00023136"/>
    </source>
</evidence>
<dbReference type="Pfam" id="PF02935">
    <property type="entry name" value="COX7C"/>
    <property type="match status" value="1"/>
</dbReference>
<protein>
    <recommendedName>
        <fullName evidence="10 11">Cytochrome c oxidase subunit 8, mitochondrial</fullName>
    </recommendedName>
    <alternativeName>
        <fullName evidence="11">Cytochrome c oxidase polypeptide VIII</fullName>
    </alternativeName>
</protein>
<dbReference type="SUPFAM" id="SSF81427">
    <property type="entry name" value="Mitochondrial cytochrome c oxidase subunit VIIc (aka VIIIa)"/>
    <property type="match status" value="1"/>
</dbReference>
<evidence type="ECO:0000256" key="2">
    <source>
        <dbReference type="ARBA" id="ARBA00004673"/>
    </source>
</evidence>
<dbReference type="GO" id="GO:0045277">
    <property type="term" value="C:respiratory chain complex IV"/>
    <property type="evidence" value="ECO:0007669"/>
    <property type="project" value="UniProtKB-UniRule"/>
</dbReference>
<keyword evidence="4 11" id="KW-0812">Transmembrane</keyword>
<comment type="subunit">
    <text evidence="11">Component of the cytochrome c oxidase (complex IV, CIV), a multisubunit enzyme composed of a catalytic core of 3 subunits and several supernumerary subunits. The complex exists as a monomer or a dimer and forms supercomplexes (SCs) in the inner mitochondrial membrane with ubiquinol-cytochrome c oxidoreductase (cytochrome b-c1 complex, complex III, CIII).</text>
</comment>
<proteinExistence type="inferred from homology"/>
<dbReference type="Gene3D" id="4.10.49.10">
    <property type="entry name" value="Cytochrome c oxidase subunit VIIc"/>
    <property type="match status" value="1"/>
</dbReference>
<dbReference type="AlphaFoldDB" id="A0AA39GLG3"/>
<organism evidence="12 13">
    <name type="scientific">Sarocladium strictum</name>
    <name type="common">Black bundle disease fungus</name>
    <name type="synonym">Acremonium strictum</name>
    <dbReference type="NCBI Taxonomy" id="5046"/>
    <lineage>
        <taxon>Eukaryota</taxon>
        <taxon>Fungi</taxon>
        <taxon>Dikarya</taxon>
        <taxon>Ascomycota</taxon>
        <taxon>Pezizomycotina</taxon>
        <taxon>Sordariomycetes</taxon>
        <taxon>Hypocreomycetidae</taxon>
        <taxon>Hypocreales</taxon>
        <taxon>Sarocladiaceae</taxon>
        <taxon>Sarocladium</taxon>
    </lineage>
</organism>
<dbReference type="EMBL" id="JAPDFR010000003">
    <property type="protein sequence ID" value="KAK0388197.1"/>
    <property type="molecule type" value="Genomic_DNA"/>
</dbReference>
<comment type="function">
    <text evidence="11">Component of the cytochrome c oxidase, the last enzyme in the mitochondrial electron transport chain which drives oxidative phosphorylation. The respiratory chain contains 3 multisubunit complexes succinate dehydrogenase (complex II, CII), ubiquinol-cytochrome c oxidoreductase (cytochrome b-c1 complex, complex III, CIII) and cytochrome c oxidase (complex IV, CIV), that cooperate to transfer electrons derived from NADH and succinate to molecular oxygen, creating an electrochemical gradient over the inner membrane that drives transmembrane transport and the ATP synthase. Cytochrome c oxidase is the component of the respiratory chain that catalyzes the reduction of oxygen to water. Electrons originating from reduced cytochrome c in the intermembrane space (IMS) are transferred via the dinuclear copper A center (CU(A)) of subunit 2 and heme A of subunit 1 to the active site in subunit 1, a binuclear center (BNC) formed by heme A3 and copper B (CU(B)). The BNC reduces molecular oxygen to 2 water molecules using 4 electrons from cytochrome c in the IMS and 4 protons from the mitochondrial matrix.</text>
</comment>
<gene>
    <name evidence="12" type="ORF">NLU13_4442</name>
</gene>
<dbReference type="Proteomes" id="UP001175261">
    <property type="component" value="Unassembled WGS sequence"/>
</dbReference>
<evidence type="ECO:0000256" key="11">
    <source>
        <dbReference type="RuleBase" id="RU368123"/>
    </source>
</evidence>
<dbReference type="FunFam" id="4.10.49.10:FF:000001">
    <property type="entry name" value="Cytochrome c oxidase subunit 7C"/>
    <property type="match status" value="1"/>
</dbReference>
<reference evidence="12" key="1">
    <citation type="submission" date="2022-10" db="EMBL/GenBank/DDBJ databases">
        <title>Determination and structural analysis of whole genome sequence of Sarocladium strictum F4-1.</title>
        <authorList>
            <person name="Hu L."/>
            <person name="Jiang Y."/>
        </authorList>
    </citation>
    <scope>NUCLEOTIDE SEQUENCE</scope>
    <source>
        <strain evidence="12">F4-1</strain>
    </source>
</reference>
<comment type="subcellular location">
    <subcellularLocation>
        <location evidence="1 11">Mitochondrion inner membrane</location>
        <topology evidence="1 11">Single-pass membrane protein</topology>
    </subcellularLocation>
</comment>
<keyword evidence="9 11" id="KW-0472">Membrane</keyword>
<evidence type="ECO:0000256" key="8">
    <source>
        <dbReference type="ARBA" id="ARBA00023128"/>
    </source>
</evidence>
<dbReference type="InterPro" id="IPR004202">
    <property type="entry name" value="COX7C/Cox8"/>
</dbReference>
<evidence type="ECO:0000256" key="4">
    <source>
        <dbReference type="ARBA" id="ARBA00022692"/>
    </source>
</evidence>
<evidence type="ECO:0000256" key="6">
    <source>
        <dbReference type="ARBA" id="ARBA00022946"/>
    </source>
</evidence>
<dbReference type="PANTHER" id="PTHR13313:SF0">
    <property type="entry name" value="CYTOCHROME C OXIDASE SUBUNIT 7C, MITOCHONDRIAL"/>
    <property type="match status" value="1"/>
</dbReference>
<evidence type="ECO:0000256" key="5">
    <source>
        <dbReference type="ARBA" id="ARBA00022792"/>
    </source>
</evidence>
<evidence type="ECO:0000256" key="1">
    <source>
        <dbReference type="ARBA" id="ARBA00004434"/>
    </source>
</evidence>
<feature type="transmembrane region" description="Helical" evidence="11">
    <location>
        <begin position="53"/>
        <end position="73"/>
    </location>
</feature>
<comment type="pathway">
    <text evidence="2 11">Energy metabolism; oxidative phosphorylation.</text>
</comment>
<evidence type="ECO:0000256" key="7">
    <source>
        <dbReference type="ARBA" id="ARBA00022989"/>
    </source>
</evidence>
<evidence type="ECO:0000313" key="12">
    <source>
        <dbReference type="EMBL" id="KAK0388197.1"/>
    </source>
</evidence>